<sequence length="115" mass="11622">MGYVIAGVLAILIIAGFITFLVMSSMKKDNLSDAGDPGADQNPLSILGSESGTPLGDTSEHAGEQDGEGRTIGGQDAEHSGGTGAPPRFNRGSGDHADVARPVVGGEGEGERSTR</sequence>
<accession>A0A660LHP9</accession>
<evidence type="ECO:0000313" key="3">
    <source>
        <dbReference type="EMBL" id="RKQ93896.1"/>
    </source>
</evidence>
<dbReference type="AlphaFoldDB" id="A0A660LHP9"/>
<reference evidence="3 4" key="1">
    <citation type="submission" date="2018-10" db="EMBL/GenBank/DDBJ databases">
        <title>Genomic Encyclopedia of Archaeal and Bacterial Type Strains, Phase II (KMG-II): from individual species to whole genera.</title>
        <authorList>
            <person name="Goeker M."/>
        </authorList>
    </citation>
    <scope>NUCLEOTIDE SEQUENCE [LARGE SCALE GENOMIC DNA]</scope>
    <source>
        <strain evidence="3 4">DSM 14954</strain>
    </source>
</reference>
<keyword evidence="2" id="KW-0812">Transmembrane</keyword>
<dbReference type="RefSeq" id="WP_147447875.1">
    <property type="nucleotide sequence ID" value="NZ_RBIL01000001.1"/>
</dbReference>
<evidence type="ECO:0000256" key="1">
    <source>
        <dbReference type="SAM" id="MobiDB-lite"/>
    </source>
</evidence>
<protein>
    <submittedName>
        <fullName evidence="3">Uncharacterized protein</fullName>
    </submittedName>
</protein>
<name>A0A660LHP9_9ACTN</name>
<proteinExistence type="predicted"/>
<feature type="region of interest" description="Disordered" evidence="1">
    <location>
        <begin position="29"/>
        <end position="115"/>
    </location>
</feature>
<keyword evidence="4" id="KW-1185">Reference proteome</keyword>
<keyword evidence="2" id="KW-0472">Membrane</keyword>
<evidence type="ECO:0000256" key="2">
    <source>
        <dbReference type="SAM" id="Phobius"/>
    </source>
</evidence>
<comment type="caution">
    <text evidence="3">The sequence shown here is derived from an EMBL/GenBank/DDBJ whole genome shotgun (WGS) entry which is preliminary data.</text>
</comment>
<dbReference type="EMBL" id="RBIL01000001">
    <property type="protein sequence ID" value="RKQ93896.1"/>
    <property type="molecule type" value="Genomic_DNA"/>
</dbReference>
<feature type="transmembrane region" description="Helical" evidence="2">
    <location>
        <begin position="6"/>
        <end position="23"/>
    </location>
</feature>
<keyword evidence="2" id="KW-1133">Transmembrane helix</keyword>
<feature type="compositionally biased region" description="Polar residues" evidence="1">
    <location>
        <begin position="42"/>
        <end position="52"/>
    </location>
</feature>
<evidence type="ECO:0000313" key="4">
    <source>
        <dbReference type="Proteomes" id="UP000278962"/>
    </source>
</evidence>
<gene>
    <name evidence="3" type="ORF">C8N24_3771</name>
</gene>
<organism evidence="3 4">
    <name type="scientific">Solirubrobacter pauli</name>
    <dbReference type="NCBI Taxonomy" id="166793"/>
    <lineage>
        <taxon>Bacteria</taxon>
        <taxon>Bacillati</taxon>
        <taxon>Actinomycetota</taxon>
        <taxon>Thermoleophilia</taxon>
        <taxon>Solirubrobacterales</taxon>
        <taxon>Solirubrobacteraceae</taxon>
        <taxon>Solirubrobacter</taxon>
    </lineage>
</organism>
<dbReference type="Proteomes" id="UP000278962">
    <property type="component" value="Unassembled WGS sequence"/>
</dbReference>
<dbReference type="OrthoDB" id="9977854at2"/>
<feature type="compositionally biased region" description="Basic and acidic residues" evidence="1">
    <location>
        <begin position="58"/>
        <end position="69"/>
    </location>
</feature>